<sequence length="36" mass="4215">AYLELTKSVVTSDKLKDFLFKEWLYGDFEQPESETG</sequence>
<accession>X1NI79</accession>
<comment type="caution">
    <text evidence="1">The sequence shown here is derived from an EMBL/GenBank/DDBJ whole genome shotgun (WGS) entry which is preliminary data.</text>
</comment>
<name>X1NI79_9ZZZZ</name>
<protein>
    <submittedName>
        <fullName evidence="1">Uncharacterized protein</fullName>
    </submittedName>
</protein>
<proteinExistence type="predicted"/>
<reference evidence="1" key="1">
    <citation type="journal article" date="2014" name="Front. Microbiol.">
        <title>High frequency of phylogenetically diverse reductive dehalogenase-homologous genes in deep subseafloor sedimentary metagenomes.</title>
        <authorList>
            <person name="Kawai M."/>
            <person name="Futagami T."/>
            <person name="Toyoda A."/>
            <person name="Takaki Y."/>
            <person name="Nishi S."/>
            <person name="Hori S."/>
            <person name="Arai W."/>
            <person name="Tsubouchi T."/>
            <person name="Morono Y."/>
            <person name="Uchiyama I."/>
            <person name="Ito T."/>
            <person name="Fujiyama A."/>
            <person name="Inagaki F."/>
            <person name="Takami H."/>
        </authorList>
    </citation>
    <scope>NUCLEOTIDE SEQUENCE</scope>
    <source>
        <strain evidence="1">Expedition CK06-06</strain>
    </source>
</reference>
<dbReference type="AlphaFoldDB" id="X1NI79"/>
<feature type="non-terminal residue" evidence="1">
    <location>
        <position position="1"/>
    </location>
</feature>
<dbReference type="EMBL" id="BARV01021989">
    <property type="protein sequence ID" value="GAI29911.1"/>
    <property type="molecule type" value="Genomic_DNA"/>
</dbReference>
<organism evidence="1">
    <name type="scientific">marine sediment metagenome</name>
    <dbReference type="NCBI Taxonomy" id="412755"/>
    <lineage>
        <taxon>unclassified sequences</taxon>
        <taxon>metagenomes</taxon>
        <taxon>ecological metagenomes</taxon>
    </lineage>
</organism>
<gene>
    <name evidence="1" type="ORF">S06H3_36320</name>
</gene>
<evidence type="ECO:0000313" key="1">
    <source>
        <dbReference type="EMBL" id="GAI29911.1"/>
    </source>
</evidence>